<dbReference type="RefSeq" id="WP_190613774.1">
    <property type="nucleotide sequence ID" value="NZ_AP018712.1"/>
</dbReference>
<evidence type="ECO:0000313" key="2">
    <source>
        <dbReference type="EMBL" id="BBE31316.1"/>
    </source>
</evidence>
<keyword evidence="1" id="KW-0472">Membrane</keyword>
<reference evidence="2 3" key="1">
    <citation type="submission" date="2018-06" db="EMBL/GenBank/DDBJ databases">
        <title>Genome sequencing of Oceanotoga sp. sy52.</title>
        <authorList>
            <person name="Mori K."/>
        </authorList>
    </citation>
    <scope>NUCLEOTIDE SEQUENCE [LARGE SCALE GENOMIC DNA]</scope>
    <source>
        <strain evidence="3">sy52</strain>
    </source>
</reference>
<keyword evidence="3" id="KW-1185">Reference proteome</keyword>
<proteinExistence type="predicted"/>
<feature type="transmembrane region" description="Helical" evidence="1">
    <location>
        <begin position="72"/>
        <end position="92"/>
    </location>
</feature>
<name>A0A7G1G7I8_9BACT</name>
<organism evidence="2 3">
    <name type="scientific">Tepiditoga spiralis</name>
    <dbReference type="NCBI Taxonomy" id="2108365"/>
    <lineage>
        <taxon>Bacteria</taxon>
        <taxon>Thermotogati</taxon>
        <taxon>Thermotogota</taxon>
        <taxon>Thermotogae</taxon>
        <taxon>Petrotogales</taxon>
        <taxon>Petrotogaceae</taxon>
        <taxon>Tepiditoga</taxon>
    </lineage>
</organism>
<dbReference type="AlphaFoldDB" id="A0A7G1G7I8"/>
<keyword evidence="1" id="KW-1133">Transmembrane helix</keyword>
<dbReference type="EMBL" id="AP018712">
    <property type="protein sequence ID" value="BBE31316.1"/>
    <property type="molecule type" value="Genomic_DNA"/>
</dbReference>
<accession>A0A7G1G7I8</accession>
<evidence type="ECO:0000313" key="3">
    <source>
        <dbReference type="Proteomes" id="UP000516361"/>
    </source>
</evidence>
<evidence type="ECO:0000256" key="1">
    <source>
        <dbReference type="SAM" id="Phobius"/>
    </source>
</evidence>
<dbReference type="KEGG" id="ocy:OSSY52_14570"/>
<feature type="transmembrane region" description="Helical" evidence="1">
    <location>
        <begin position="48"/>
        <end position="66"/>
    </location>
</feature>
<gene>
    <name evidence="2" type="ORF">OSSY52_14570</name>
</gene>
<dbReference type="Proteomes" id="UP000516361">
    <property type="component" value="Chromosome"/>
</dbReference>
<dbReference type="InParanoid" id="A0A7G1G7I8"/>
<keyword evidence="1" id="KW-0812">Transmembrane</keyword>
<protein>
    <submittedName>
        <fullName evidence="2">Uncharacterized protein</fullName>
    </submittedName>
</protein>
<sequence>MNIIIPIILGLIPLTQFFVKGWLFFGVSLITFIIGYNLFKRSSSKEFLSYSISILLSQTICTLFNISNTAIFVYLLITAILFFIGSLDLKIVDNLKNFLKENKVNLKEWEFEMCYFGYGQVQAKEDIEHFESAVIGIGKEGIAFNVKMAKNNEFKKFIKYNEINDYGMYKKQKKQDYYGYAPKIRDMFLPSKDITTLHKPYLDTYILTIQTGEEIYSFYENVKIIENLVKIIEENINGGNV</sequence>